<feature type="region of interest" description="Disordered" evidence="1">
    <location>
        <begin position="41"/>
        <end position="109"/>
    </location>
</feature>
<gene>
    <name evidence="2" type="ORF">BpHYR1_018503</name>
</gene>
<dbReference type="EMBL" id="REGN01004601">
    <property type="protein sequence ID" value="RNA16872.1"/>
    <property type="molecule type" value="Genomic_DNA"/>
</dbReference>
<evidence type="ECO:0000313" key="3">
    <source>
        <dbReference type="Proteomes" id="UP000276133"/>
    </source>
</evidence>
<dbReference type="OrthoDB" id="6772952at2759"/>
<accession>A0A3M7QZW0</accession>
<evidence type="ECO:0000313" key="2">
    <source>
        <dbReference type="EMBL" id="RNA16872.1"/>
    </source>
</evidence>
<reference evidence="2 3" key="1">
    <citation type="journal article" date="2018" name="Sci. Rep.">
        <title>Genomic signatures of local adaptation to the degree of environmental predictability in rotifers.</title>
        <authorList>
            <person name="Franch-Gras L."/>
            <person name="Hahn C."/>
            <person name="Garcia-Roger E.M."/>
            <person name="Carmona M.J."/>
            <person name="Serra M."/>
            <person name="Gomez A."/>
        </authorList>
    </citation>
    <scope>NUCLEOTIDE SEQUENCE [LARGE SCALE GENOMIC DNA]</scope>
    <source>
        <strain evidence="2">HYR1</strain>
    </source>
</reference>
<feature type="compositionally biased region" description="Polar residues" evidence="1">
    <location>
        <begin position="97"/>
        <end position="106"/>
    </location>
</feature>
<feature type="compositionally biased region" description="Polar residues" evidence="1">
    <location>
        <begin position="75"/>
        <end position="86"/>
    </location>
</feature>
<proteinExistence type="predicted"/>
<feature type="non-terminal residue" evidence="2">
    <location>
        <position position="308"/>
    </location>
</feature>
<comment type="caution">
    <text evidence="2">The sequence shown here is derived from an EMBL/GenBank/DDBJ whole genome shotgun (WGS) entry which is preliminary data.</text>
</comment>
<sequence length="308" mass="34822">MKSHIFTSGDEEKHLTTLANRFDTELTRSLARLESEVTTVASTSSQQQEATFAEQTSTADSAQLTSNKEEKVSFDDQTVNTANKLQASPKDEPGANQVENPISDPSTKYKDMGSDRFEKFVYTNDLNSLGPRWLLWLERFNLFLTASNITAPTAIRANFLLYMGTDAHQIYNSLATPVTEATVIDDEHIKGMYKLMSTRFNAERSQFAEIAIFRQLSRNEGEGVDEFSMRLRTQAALCNFKTGLDNEIMYQFVAHCRIEEFQREALLKSRTDTLTLETTLKLARAYEQNTKDFRDLNAPKASGSRQAS</sequence>
<keyword evidence="3" id="KW-1185">Reference proteome</keyword>
<dbReference type="PANTHER" id="PTHR33198:SF20">
    <property type="entry name" value="RETROTRANSPOSON GAG DOMAIN-CONTAINING PROTEIN"/>
    <property type="match status" value="1"/>
</dbReference>
<dbReference type="Proteomes" id="UP000276133">
    <property type="component" value="Unassembled WGS sequence"/>
</dbReference>
<name>A0A3M7QZW0_BRAPC</name>
<feature type="compositionally biased region" description="Polar residues" evidence="1">
    <location>
        <begin position="53"/>
        <end position="66"/>
    </location>
</feature>
<organism evidence="2 3">
    <name type="scientific">Brachionus plicatilis</name>
    <name type="common">Marine rotifer</name>
    <name type="synonym">Brachionus muelleri</name>
    <dbReference type="NCBI Taxonomy" id="10195"/>
    <lineage>
        <taxon>Eukaryota</taxon>
        <taxon>Metazoa</taxon>
        <taxon>Spiralia</taxon>
        <taxon>Gnathifera</taxon>
        <taxon>Rotifera</taxon>
        <taxon>Eurotatoria</taxon>
        <taxon>Monogononta</taxon>
        <taxon>Pseudotrocha</taxon>
        <taxon>Ploima</taxon>
        <taxon>Brachionidae</taxon>
        <taxon>Brachionus</taxon>
    </lineage>
</organism>
<evidence type="ECO:0000256" key="1">
    <source>
        <dbReference type="SAM" id="MobiDB-lite"/>
    </source>
</evidence>
<dbReference type="AlphaFoldDB" id="A0A3M7QZW0"/>
<protein>
    <submittedName>
        <fullName evidence="2">Retrovirus-related Pol poly from transposon</fullName>
    </submittedName>
</protein>
<feature type="compositionally biased region" description="Low complexity" evidence="1">
    <location>
        <begin position="41"/>
        <end position="51"/>
    </location>
</feature>
<dbReference type="PANTHER" id="PTHR33198">
    <property type="entry name" value="ANK_REP_REGION DOMAIN-CONTAINING PROTEIN-RELATED"/>
    <property type="match status" value="1"/>
</dbReference>